<reference evidence="2 3" key="1">
    <citation type="submission" date="2024-04" db="EMBL/GenBank/DDBJ databases">
        <authorList>
            <person name="Fracassetti M."/>
        </authorList>
    </citation>
    <scope>NUCLEOTIDE SEQUENCE [LARGE SCALE GENOMIC DNA]</scope>
</reference>
<evidence type="ECO:0000313" key="2">
    <source>
        <dbReference type="EMBL" id="CAL1368881.1"/>
    </source>
</evidence>
<dbReference type="EMBL" id="OZ034815">
    <property type="protein sequence ID" value="CAL1368881.1"/>
    <property type="molecule type" value="Genomic_DNA"/>
</dbReference>
<organism evidence="2 3">
    <name type="scientific">Linum trigynum</name>
    <dbReference type="NCBI Taxonomy" id="586398"/>
    <lineage>
        <taxon>Eukaryota</taxon>
        <taxon>Viridiplantae</taxon>
        <taxon>Streptophyta</taxon>
        <taxon>Embryophyta</taxon>
        <taxon>Tracheophyta</taxon>
        <taxon>Spermatophyta</taxon>
        <taxon>Magnoliopsida</taxon>
        <taxon>eudicotyledons</taxon>
        <taxon>Gunneridae</taxon>
        <taxon>Pentapetalae</taxon>
        <taxon>rosids</taxon>
        <taxon>fabids</taxon>
        <taxon>Malpighiales</taxon>
        <taxon>Linaceae</taxon>
        <taxon>Linum</taxon>
    </lineage>
</organism>
<proteinExistence type="predicted"/>
<gene>
    <name evidence="2" type="ORF">LTRI10_LOCUS11785</name>
</gene>
<keyword evidence="3" id="KW-1185">Reference proteome</keyword>
<dbReference type="Proteomes" id="UP001497516">
    <property type="component" value="Chromosome 2"/>
</dbReference>
<feature type="compositionally biased region" description="Polar residues" evidence="1">
    <location>
        <begin position="1"/>
        <end position="14"/>
    </location>
</feature>
<dbReference type="AlphaFoldDB" id="A0AAV2D7Y6"/>
<sequence>MPNSTKIRMTQSLMPQIKRGSESSRNDATLNMKRQRIESISRRSPIKFSLRVAVLDHKIGIKEFNRNGISAS</sequence>
<protein>
    <submittedName>
        <fullName evidence="2">Uncharacterized protein</fullName>
    </submittedName>
</protein>
<accession>A0AAV2D7Y6</accession>
<evidence type="ECO:0000313" key="3">
    <source>
        <dbReference type="Proteomes" id="UP001497516"/>
    </source>
</evidence>
<name>A0AAV2D7Y6_9ROSI</name>
<feature type="region of interest" description="Disordered" evidence="1">
    <location>
        <begin position="1"/>
        <end position="28"/>
    </location>
</feature>
<evidence type="ECO:0000256" key="1">
    <source>
        <dbReference type="SAM" id="MobiDB-lite"/>
    </source>
</evidence>